<dbReference type="AlphaFoldDB" id="A0A975H6Q0"/>
<dbReference type="Proteomes" id="UP000663903">
    <property type="component" value="Chromosome"/>
</dbReference>
<evidence type="ECO:0000313" key="12">
    <source>
        <dbReference type="EMBL" id="QTD46232.1"/>
    </source>
</evidence>
<keyword evidence="10" id="KW-0998">Cell outer membrane</keyword>
<evidence type="ECO:0000313" key="13">
    <source>
        <dbReference type="Proteomes" id="UP000663903"/>
    </source>
</evidence>
<dbReference type="InterPro" id="IPR023614">
    <property type="entry name" value="Porin_dom_sf"/>
</dbReference>
<feature type="domain" description="Porin" evidence="11">
    <location>
        <begin position="91"/>
        <end position="399"/>
    </location>
</feature>
<comment type="subunit">
    <text evidence="2">Homotrimer.</text>
</comment>
<evidence type="ECO:0000259" key="11">
    <source>
        <dbReference type="Pfam" id="PF13609"/>
    </source>
</evidence>
<dbReference type="SUPFAM" id="SSF56935">
    <property type="entry name" value="Porins"/>
    <property type="match status" value="1"/>
</dbReference>
<dbReference type="Gene3D" id="2.40.160.10">
    <property type="entry name" value="Porin"/>
    <property type="match status" value="1"/>
</dbReference>
<accession>A0A975H6Q0</accession>
<gene>
    <name evidence="12" type="ORF">J1M35_04850</name>
</gene>
<evidence type="ECO:0000256" key="6">
    <source>
        <dbReference type="ARBA" id="ARBA00022729"/>
    </source>
</evidence>
<evidence type="ECO:0000256" key="3">
    <source>
        <dbReference type="ARBA" id="ARBA00022448"/>
    </source>
</evidence>
<dbReference type="InterPro" id="IPR033900">
    <property type="entry name" value="Gram_neg_porin_domain"/>
</dbReference>
<evidence type="ECO:0000256" key="10">
    <source>
        <dbReference type="ARBA" id="ARBA00023237"/>
    </source>
</evidence>
<dbReference type="RefSeq" id="WP_208010131.1">
    <property type="nucleotide sequence ID" value="NZ_CP071796.1"/>
</dbReference>
<proteinExistence type="predicted"/>
<evidence type="ECO:0000256" key="8">
    <source>
        <dbReference type="ARBA" id="ARBA00023114"/>
    </source>
</evidence>
<keyword evidence="3" id="KW-0813">Transport</keyword>
<dbReference type="GO" id="GO:0046930">
    <property type="term" value="C:pore complex"/>
    <property type="evidence" value="ECO:0007669"/>
    <property type="project" value="UniProtKB-KW"/>
</dbReference>
<dbReference type="EMBL" id="CP071796">
    <property type="protein sequence ID" value="QTD46232.1"/>
    <property type="molecule type" value="Genomic_DNA"/>
</dbReference>
<evidence type="ECO:0000256" key="9">
    <source>
        <dbReference type="ARBA" id="ARBA00023136"/>
    </source>
</evidence>
<evidence type="ECO:0000256" key="1">
    <source>
        <dbReference type="ARBA" id="ARBA00004571"/>
    </source>
</evidence>
<comment type="subcellular location">
    <subcellularLocation>
        <location evidence="1">Cell outer membrane</location>
        <topology evidence="1">Multi-pass membrane protein</topology>
    </subcellularLocation>
</comment>
<dbReference type="CDD" id="cd00342">
    <property type="entry name" value="gram_neg_porins"/>
    <property type="match status" value="1"/>
</dbReference>
<dbReference type="KEGG" id="otd:J1M35_04850"/>
<keyword evidence="9" id="KW-0472">Membrane</keyword>
<evidence type="ECO:0000256" key="5">
    <source>
        <dbReference type="ARBA" id="ARBA00022692"/>
    </source>
</evidence>
<reference evidence="12" key="1">
    <citation type="submission" date="2021-03" db="EMBL/GenBank/DDBJ databases">
        <title>Ottowia sp. 27C isolated from the cloaca of a Giant Asian pond turtle (Heosemys grandis).</title>
        <authorList>
            <person name="Spergser J."/>
            <person name="Busse H.-J."/>
        </authorList>
    </citation>
    <scope>NUCLEOTIDE SEQUENCE</scope>
    <source>
        <strain evidence="12">27C</strain>
    </source>
</reference>
<dbReference type="GO" id="GO:0006811">
    <property type="term" value="P:monoatomic ion transport"/>
    <property type="evidence" value="ECO:0007669"/>
    <property type="project" value="UniProtKB-KW"/>
</dbReference>
<dbReference type="PANTHER" id="PTHR34501">
    <property type="entry name" value="PROTEIN YDDL-RELATED"/>
    <property type="match status" value="1"/>
</dbReference>
<dbReference type="Pfam" id="PF13609">
    <property type="entry name" value="Porin_4"/>
    <property type="match status" value="1"/>
</dbReference>
<keyword evidence="6" id="KW-0732">Signal</keyword>
<keyword evidence="8" id="KW-0626">Porin</keyword>
<dbReference type="PANTHER" id="PTHR34501:SF9">
    <property type="entry name" value="MAJOR OUTER MEMBRANE PROTEIN P.IA"/>
    <property type="match status" value="1"/>
</dbReference>
<sequence>MVRGSNAKNRPKSLIRQAQAIVATVQQHKGKPSVVRYERHRIGMHPEFNQASGGVATGEKWLYRNCQASLQSLIRISNFLGEPAMKKSLIALAVLGLSGAAMAQSSVTLYGVADAGVGRLKVGVSADPAKVGNDASGKTEFTSGSLMNNGTSRLGVRGTEDLGGGLKAGFQFETGLDLDNGAAGTKTGSGADAFWARQANVWLGGNWGTVKLGRQFTPSYLTTASYELTGVANYSVLANTYNYAGIGSRANSAFAYVTPNFGGFTGALAYVTKNDLGLSKAAYDLGLMYSNGPIGAGVSINKVANSKTNYQAGAKYSFGNFAVAASYTQASNQAKAVRRGFGVGAGANFGAFSVTVDLTRDIKNEWTGKKYTNGVVEAKYALSKRTFVYGAFLRLDSTNNYGIGVRHNF</sequence>
<keyword evidence="13" id="KW-1185">Reference proteome</keyword>
<keyword evidence="7" id="KW-0406">Ion transport</keyword>
<keyword evidence="5" id="KW-0812">Transmembrane</keyword>
<dbReference type="InterPro" id="IPR050298">
    <property type="entry name" value="Gram-neg_bact_OMP"/>
</dbReference>
<organism evidence="12 13">
    <name type="scientific">Ottowia testudinis</name>
    <dbReference type="NCBI Taxonomy" id="2816950"/>
    <lineage>
        <taxon>Bacteria</taxon>
        <taxon>Pseudomonadati</taxon>
        <taxon>Pseudomonadota</taxon>
        <taxon>Betaproteobacteria</taxon>
        <taxon>Burkholderiales</taxon>
        <taxon>Comamonadaceae</taxon>
        <taxon>Ottowia</taxon>
    </lineage>
</organism>
<keyword evidence="4" id="KW-1134">Transmembrane beta strand</keyword>
<evidence type="ECO:0000256" key="7">
    <source>
        <dbReference type="ARBA" id="ARBA00023065"/>
    </source>
</evidence>
<protein>
    <submittedName>
        <fullName evidence="12">Porin</fullName>
    </submittedName>
</protein>
<dbReference type="GO" id="GO:0015288">
    <property type="term" value="F:porin activity"/>
    <property type="evidence" value="ECO:0007669"/>
    <property type="project" value="UniProtKB-KW"/>
</dbReference>
<name>A0A975H6Q0_9BURK</name>
<dbReference type="GO" id="GO:0009279">
    <property type="term" value="C:cell outer membrane"/>
    <property type="evidence" value="ECO:0007669"/>
    <property type="project" value="UniProtKB-SubCell"/>
</dbReference>
<evidence type="ECO:0000256" key="4">
    <source>
        <dbReference type="ARBA" id="ARBA00022452"/>
    </source>
</evidence>
<evidence type="ECO:0000256" key="2">
    <source>
        <dbReference type="ARBA" id="ARBA00011233"/>
    </source>
</evidence>